<feature type="binding site" evidence="12">
    <location>
        <position position="280"/>
    </location>
    <ligand>
        <name>Zn(2+)</name>
        <dbReference type="ChEBI" id="CHEBI:29105"/>
        <note>catalytic</note>
    </ligand>
</feature>
<keyword evidence="8 14" id="KW-1133">Transmembrane helix</keyword>
<comment type="caution">
    <text evidence="17">The sequence shown here is derived from an EMBL/GenBank/DDBJ whole genome shotgun (WGS) entry which is preliminary data.</text>
</comment>
<feature type="transmembrane region" description="Helical" evidence="14">
    <location>
        <begin position="60"/>
        <end position="86"/>
    </location>
</feature>
<feature type="binding site" evidence="12">
    <location>
        <position position="276"/>
    </location>
    <ligand>
        <name>Zn(2+)</name>
        <dbReference type="ChEBI" id="CHEBI:29105"/>
        <note>catalytic</note>
    </ligand>
</feature>
<feature type="transmembrane region" description="Helical" evidence="14">
    <location>
        <begin position="286"/>
        <end position="308"/>
    </location>
</feature>
<dbReference type="EMBL" id="BBLT01000013">
    <property type="protein sequence ID" value="GAL87419.1"/>
    <property type="molecule type" value="Genomic_DNA"/>
</dbReference>
<feature type="domain" description="Peptidase M48" evidence="15">
    <location>
        <begin position="206"/>
        <end position="411"/>
    </location>
</feature>
<evidence type="ECO:0000256" key="12">
    <source>
        <dbReference type="PIRSR" id="PIRSR627057-2"/>
    </source>
</evidence>
<dbReference type="PANTHER" id="PTHR10120">
    <property type="entry name" value="CAAX PRENYL PROTEASE 1"/>
    <property type="match status" value="1"/>
</dbReference>
<dbReference type="InterPro" id="IPR027057">
    <property type="entry name" value="CAXX_Prtase_1"/>
</dbReference>
<dbReference type="InterPro" id="IPR001915">
    <property type="entry name" value="Peptidase_M48"/>
</dbReference>
<evidence type="ECO:0000256" key="14">
    <source>
        <dbReference type="SAM" id="Phobius"/>
    </source>
</evidence>
<dbReference type="eggNOG" id="COG0501">
    <property type="taxonomic scope" value="Bacteria"/>
</dbReference>
<dbReference type="Pfam" id="PF16491">
    <property type="entry name" value="Peptidase_M48_N"/>
    <property type="match status" value="1"/>
</dbReference>
<keyword evidence="18" id="KW-1185">Reference proteome</keyword>
<evidence type="ECO:0000256" key="5">
    <source>
        <dbReference type="ARBA" id="ARBA00022801"/>
    </source>
</evidence>
<evidence type="ECO:0000256" key="8">
    <source>
        <dbReference type="ARBA" id="ARBA00022989"/>
    </source>
</evidence>
<protein>
    <recommendedName>
        <fullName evidence="19">Peptidase M48</fullName>
    </recommendedName>
</protein>
<evidence type="ECO:0000256" key="13">
    <source>
        <dbReference type="RuleBase" id="RU003983"/>
    </source>
</evidence>
<keyword evidence="2 13" id="KW-0645">Protease</keyword>
<feature type="active site" description="Proton donor" evidence="11">
    <location>
        <position position="358"/>
    </location>
</feature>
<feature type="active site" evidence="11">
    <location>
        <position position="277"/>
    </location>
</feature>
<dbReference type="InterPro" id="IPR032456">
    <property type="entry name" value="Peptidase_M48_N"/>
</dbReference>
<evidence type="ECO:0000256" key="3">
    <source>
        <dbReference type="ARBA" id="ARBA00022692"/>
    </source>
</evidence>
<dbReference type="STRING" id="153721.MYP_4649"/>
<evidence type="ECO:0000259" key="15">
    <source>
        <dbReference type="Pfam" id="PF01435"/>
    </source>
</evidence>
<keyword evidence="10 14" id="KW-0472">Membrane</keyword>
<feature type="transmembrane region" description="Helical" evidence="14">
    <location>
        <begin position="98"/>
        <end position="125"/>
    </location>
</feature>
<keyword evidence="7 12" id="KW-0862">Zinc</keyword>
<evidence type="ECO:0000313" key="17">
    <source>
        <dbReference type="EMBL" id="GAL87419.1"/>
    </source>
</evidence>
<evidence type="ECO:0000256" key="11">
    <source>
        <dbReference type="PIRSR" id="PIRSR627057-1"/>
    </source>
</evidence>
<reference evidence="17 18" key="1">
    <citation type="submission" date="2014-09" db="EMBL/GenBank/DDBJ databases">
        <title>Sporocytophaga myxococcoides PG-01 genome sequencing.</title>
        <authorList>
            <person name="Liu L."/>
            <person name="Gao P.J."/>
            <person name="Chen G.J."/>
            <person name="Wang L.S."/>
        </authorList>
    </citation>
    <scope>NUCLEOTIDE SEQUENCE [LARGE SCALE GENOMIC DNA]</scope>
    <source>
        <strain evidence="17 18">PG-01</strain>
    </source>
</reference>
<evidence type="ECO:0000256" key="10">
    <source>
        <dbReference type="ARBA" id="ARBA00023136"/>
    </source>
</evidence>
<keyword evidence="9 13" id="KW-0482">Metalloprotease</keyword>
<dbReference type="AlphaFoldDB" id="A0A098LLP5"/>
<keyword evidence="6" id="KW-0256">Endoplasmic reticulum</keyword>
<evidence type="ECO:0000256" key="7">
    <source>
        <dbReference type="ARBA" id="ARBA00022833"/>
    </source>
</evidence>
<comment type="cofactor">
    <cofactor evidence="12 13">
        <name>Zn(2+)</name>
        <dbReference type="ChEBI" id="CHEBI:29105"/>
    </cofactor>
    <text evidence="12 13">Binds 1 zinc ion per subunit.</text>
</comment>
<feature type="domain" description="CAAX prenyl protease 1 N-terminal" evidence="16">
    <location>
        <begin position="26"/>
        <end position="203"/>
    </location>
</feature>
<keyword evidence="5 13" id="KW-0378">Hydrolase</keyword>
<dbReference type="GO" id="GO:0004222">
    <property type="term" value="F:metalloendopeptidase activity"/>
    <property type="evidence" value="ECO:0007669"/>
    <property type="project" value="InterPro"/>
</dbReference>
<feature type="transmembrane region" description="Helical" evidence="14">
    <location>
        <begin position="146"/>
        <end position="168"/>
    </location>
</feature>
<feature type="transmembrane region" description="Helical" evidence="14">
    <location>
        <begin position="174"/>
        <end position="193"/>
    </location>
</feature>
<keyword evidence="3 14" id="KW-0812">Transmembrane</keyword>
<dbReference type="Proteomes" id="UP000030185">
    <property type="component" value="Unassembled WGS sequence"/>
</dbReference>
<evidence type="ECO:0000256" key="6">
    <source>
        <dbReference type="ARBA" id="ARBA00022824"/>
    </source>
</evidence>
<accession>A0A098LLP5</accession>
<keyword evidence="4 12" id="KW-0479">Metal-binding</keyword>
<dbReference type="RefSeq" id="WP_045468846.1">
    <property type="nucleotide sequence ID" value="NZ_BBLT01000013.1"/>
</dbReference>
<evidence type="ECO:0000313" key="18">
    <source>
        <dbReference type="Proteomes" id="UP000030185"/>
    </source>
</evidence>
<evidence type="ECO:0008006" key="19">
    <source>
        <dbReference type="Google" id="ProtNLM"/>
    </source>
</evidence>
<sequence>MDPRSLLYIILGILSFDFILEQFFDYLNLKHQKTDLPEELKDIYSEEEFKKAQDYYKANANFSFLSSTLSFLLIIIVILTGTFGWLDKQLSFKFQNPTTLALVFFGILFFVSDIINIPFSLYKTFVIEEKFGFNKTTIKTYVLDKLKGYLIGGVLGGLLIWLFIFMVTSIGPGFWLYFWIILSVVMLIINMFYTSIFVPLFNKLTPLEAGDLRNSIEEYSKTNNFSLTNIFVIDGSKRSSKANAFFSGIGPKKKVVLYDTLINNHSKEELVAVLAHEIGHFKKKHIITGLILGIIQTGFMLFLLSYFIFNKNLSEALGADHLAIHINLIAFGILYTPISHITGLLMNIISRKNEYEADRFAAVTYSSIALQEALKKLSSKNLSNLTPHPAYVFMHYSHPPLLYRLRALKQIQ</sequence>
<dbReference type="GO" id="GO:0046872">
    <property type="term" value="F:metal ion binding"/>
    <property type="evidence" value="ECO:0007669"/>
    <property type="project" value="UniProtKB-KW"/>
</dbReference>
<name>A0A098LLP5_9BACT</name>
<comment type="subcellular location">
    <subcellularLocation>
        <location evidence="1">Endoplasmic reticulum membrane</location>
        <topology evidence="1">Multi-pass membrane protein</topology>
    </subcellularLocation>
</comment>
<evidence type="ECO:0000256" key="4">
    <source>
        <dbReference type="ARBA" id="ARBA00022723"/>
    </source>
</evidence>
<feature type="transmembrane region" description="Helical" evidence="14">
    <location>
        <begin position="6"/>
        <end position="24"/>
    </location>
</feature>
<evidence type="ECO:0000256" key="9">
    <source>
        <dbReference type="ARBA" id="ARBA00023049"/>
    </source>
</evidence>
<gene>
    <name evidence="17" type="ORF">MYP_4649</name>
</gene>
<organism evidence="17 18">
    <name type="scientific">Sporocytophaga myxococcoides</name>
    <dbReference type="NCBI Taxonomy" id="153721"/>
    <lineage>
        <taxon>Bacteria</taxon>
        <taxon>Pseudomonadati</taxon>
        <taxon>Bacteroidota</taxon>
        <taxon>Cytophagia</taxon>
        <taxon>Cytophagales</taxon>
        <taxon>Cytophagaceae</taxon>
        <taxon>Sporocytophaga</taxon>
    </lineage>
</organism>
<dbReference type="Pfam" id="PF01435">
    <property type="entry name" value="Peptidase_M48"/>
    <property type="match status" value="1"/>
</dbReference>
<dbReference type="FunFam" id="3.30.2010.10:FF:000002">
    <property type="entry name" value="CAAX prenyl protease"/>
    <property type="match status" value="1"/>
</dbReference>
<comment type="similarity">
    <text evidence="13">Belongs to the peptidase M48 family.</text>
</comment>
<evidence type="ECO:0000256" key="2">
    <source>
        <dbReference type="ARBA" id="ARBA00022670"/>
    </source>
</evidence>
<dbReference type="Gene3D" id="3.30.2010.10">
    <property type="entry name" value="Metalloproteases ('zincins'), catalytic domain"/>
    <property type="match status" value="1"/>
</dbReference>
<feature type="transmembrane region" description="Helical" evidence="14">
    <location>
        <begin position="328"/>
        <end position="349"/>
    </location>
</feature>
<evidence type="ECO:0000259" key="16">
    <source>
        <dbReference type="Pfam" id="PF16491"/>
    </source>
</evidence>
<dbReference type="OrthoDB" id="9781930at2"/>
<evidence type="ECO:0000256" key="1">
    <source>
        <dbReference type="ARBA" id="ARBA00004477"/>
    </source>
</evidence>
<feature type="binding site" evidence="12">
    <location>
        <position position="354"/>
    </location>
    <ligand>
        <name>Zn(2+)</name>
        <dbReference type="ChEBI" id="CHEBI:29105"/>
        <note>catalytic</note>
    </ligand>
</feature>
<dbReference type="GO" id="GO:0071586">
    <property type="term" value="P:CAAX-box protein processing"/>
    <property type="evidence" value="ECO:0007669"/>
    <property type="project" value="InterPro"/>
</dbReference>
<dbReference type="CDD" id="cd07343">
    <property type="entry name" value="M48A_Zmpste24p_like"/>
    <property type="match status" value="1"/>
</dbReference>
<proteinExistence type="inferred from homology"/>